<dbReference type="EMBL" id="JAWWNJ010000067">
    <property type="protein sequence ID" value="KAK7008371.1"/>
    <property type="molecule type" value="Genomic_DNA"/>
</dbReference>
<evidence type="ECO:0000313" key="3">
    <source>
        <dbReference type="Proteomes" id="UP001362999"/>
    </source>
</evidence>
<comment type="caution">
    <text evidence="2">The sequence shown here is derived from an EMBL/GenBank/DDBJ whole genome shotgun (WGS) entry which is preliminary data.</text>
</comment>
<accession>A0AAW0AGW6</accession>
<feature type="region of interest" description="Disordered" evidence="1">
    <location>
        <begin position="103"/>
        <end position="122"/>
    </location>
</feature>
<sequence>MLGLHIHQDCKGSEKEYAERKNTNHLCPTTADGTTPHERQLGVPTPLREPTCSWVIELRSNVDGPSTAESGGQDRAAINTVISYAFTERKTLTVDLQRADLTAEASAGNESPSPGDAPDTNLSFEEQGLEATSRDEKVNTSGILTKGNPLRYTSNISAAPSGAFGRMQKKALASIDFEMRASLAGYSPSLRVPSPAPPRVTVKRITLDNVPPVDERITTHQWNILYLLGSNPLDATGKLDLKGASDSSCHREQYLEATNQLDLEETNGQLYLSDDAGASCKNNTSSGLPSSKSPSLTLTTASVIKSKGLQDAVSMTLPRIHSAERVDGHCDTARYDKVDGRLTWLQTLPLPLVRIFVSANTSSLAAGTPTWDFTPAVLDSAIICSVRNQQDGVIEAVDIRTRKTTQGELEEKGEDSSAEFIETRNNSLLTEHLLFLGAPFHPPPHLGVKSITDDSKAYPVIDASPLDFHSNKIAEVFASPKSLPQTPEVEGLMAPITSGVGLALGDALSPNEWVKTNGLLASLLTRLRTLAHTPFQQIHLPQRQYLRRRTFGLPRSLARSYGPRDLQTPRVIDARSTRCVLDGHEKVLEPSSGFDDAGAGARKRC</sequence>
<dbReference type="Proteomes" id="UP001362999">
    <property type="component" value="Unassembled WGS sequence"/>
</dbReference>
<dbReference type="AlphaFoldDB" id="A0AAW0AGW6"/>
<organism evidence="2 3">
    <name type="scientific">Favolaschia claudopus</name>
    <dbReference type="NCBI Taxonomy" id="2862362"/>
    <lineage>
        <taxon>Eukaryota</taxon>
        <taxon>Fungi</taxon>
        <taxon>Dikarya</taxon>
        <taxon>Basidiomycota</taxon>
        <taxon>Agaricomycotina</taxon>
        <taxon>Agaricomycetes</taxon>
        <taxon>Agaricomycetidae</taxon>
        <taxon>Agaricales</taxon>
        <taxon>Marasmiineae</taxon>
        <taxon>Mycenaceae</taxon>
        <taxon>Favolaschia</taxon>
    </lineage>
</organism>
<evidence type="ECO:0000256" key="1">
    <source>
        <dbReference type="SAM" id="MobiDB-lite"/>
    </source>
</evidence>
<feature type="region of interest" description="Disordered" evidence="1">
    <location>
        <begin position="25"/>
        <end position="46"/>
    </location>
</feature>
<evidence type="ECO:0000313" key="2">
    <source>
        <dbReference type="EMBL" id="KAK7008371.1"/>
    </source>
</evidence>
<reference evidence="2 3" key="1">
    <citation type="journal article" date="2024" name="J Genomics">
        <title>Draft genome sequencing and assembly of Favolaschia claudopus CIRM-BRFM 2984 isolated from oak limbs.</title>
        <authorList>
            <person name="Navarro D."/>
            <person name="Drula E."/>
            <person name="Chaduli D."/>
            <person name="Cazenave R."/>
            <person name="Ahrendt S."/>
            <person name="Wang J."/>
            <person name="Lipzen A."/>
            <person name="Daum C."/>
            <person name="Barry K."/>
            <person name="Grigoriev I.V."/>
            <person name="Favel A."/>
            <person name="Rosso M.N."/>
            <person name="Martin F."/>
        </authorList>
    </citation>
    <scope>NUCLEOTIDE SEQUENCE [LARGE SCALE GENOMIC DNA]</scope>
    <source>
        <strain evidence="2 3">CIRM-BRFM 2984</strain>
    </source>
</reference>
<name>A0AAW0AGW6_9AGAR</name>
<protein>
    <submittedName>
        <fullName evidence="2">Uncharacterized protein</fullName>
    </submittedName>
</protein>
<keyword evidence="3" id="KW-1185">Reference proteome</keyword>
<proteinExistence type="predicted"/>
<gene>
    <name evidence="2" type="ORF">R3P38DRAFT_3210454</name>
</gene>